<dbReference type="PROSITE" id="PS50005">
    <property type="entry name" value="TPR"/>
    <property type="match status" value="1"/>
</dbReference>
<evidence type="ECO:0000313" key="4">
    <source>
        <dbReference type="EMBL" id="KAG7401270.1"/>
    </source>
</evidence>
<comment type="caution">
    <text evidence="4">The sequence shown here is derived from an EMBL/GenBank/DDBJ whole genome shotgun (WGS) entry which is preliminary data.</text>
</comment>
<feature type="repeat" description="TPR" evidence="3">
    <location>
        <begin position="20"/>
        <end position="53"/>
    </location>
</feature>
<dbReference type="AlphaFoldDB" id="A0A8T1XD03"/>
<evidence type="ECO:0000313" key="5">
    <source>
        <dbReference type="Proteomes" id="UP000693981"/>
    </source>
</evidence>
<name>A0A8T1XD03_9STRA</name>
<keyword evidence="2 3" id="KW-0802">TPR repeat</keyword>
<dbReference type="Proteomes" id="UP000693981">
    <property type="component" value="Unassembled WGS sequence"/>
</dbReference>
<evidence type="ECO:0000256" key="2">
    <source>
        <dbReference type="ARBA" id="ARBA00022803"/>
    </source>
</evidence>
<dbReference type="GO" id="GO:0051879">
    <property type="term" value="F:Hsp90 protein binding"/>
    <property type="evidence" value="ECO:0007669"/>
    <property type="project" value="TreeGrafter"/>
</dbReference>
<proteinExistence type="predicted"/>
<gene>
    <name evidence="4" type="ORF">PHYBOEH_002074</name>
</gene>
<dbReference type="InterPro" id="IPR019734">
    <property type="entry name" value="TPR_rpt"/>
</dbReference>
<dbReference type="PANTHER" id="PTHR22904">
    <property type="entry name" value="TPR REPEAT CONTAINING PROTEIN"/>
    <property type="match status" value="1"/>
</dbReference>
<evidence type="ECO:0000256" key="3">
    <source>
        <dbReference type="PROSITE-ProRule" id="PRU00339"/>
    </source>
</evidence>
<dbReference type="PANTHER" id="PTHR22904:SF523">
    <property type="entry name" value="STRESS-INDUCED-PHOSPHOPROTEIN 1"/>
    <property type="match status" value="1"/>
</dbReference>
<dbReference type="Pfam" id="PF13181">
    <property type="entry name" value="TPR_8"/>
    <property type="match status" value="2"/>
</dbReference>
<evidence type="ECO:0000256" key="1">
    <source>
        <dbReference type="ARBA" id="ARBA00022737"/>
    </source>
</evidence>
<sequence>MADLVVEAGADGAFDASDASEVLRQRGNEAFKLRDFQEAKEFYSQAIAASSSNHLLYGNRSAACHQLGKFNDALKDAEKSIELAPLWSKAAVYESLRDWDNAVAAYEEVIRLESHNSSAEVRKAVSRLRAIKAKATGSDNKAVKKGFLAASKLKSSIYGEKEDVVKVVVDREGASRPEDPAHRSWRLMLRRLLDGCNKRGVNSRGERVVLDDGVFAKLLQEEEFQRLIYPGIPKEQLVHAPKNLQTLLEDPWYEQELLALMPKVQAKAVSVLTNVKKRGAAQGDVMDAATERMLMPQVLQEAFGREVLAMVHRVNYQKHMKLANDARLLADPNSNFATWDQLDDDFLDELLIDQSDVCGVAVMDDFMGEEWTQLLLNDVQRMSKNGLLLSTAPNIDVKHVLSGHSKGNQSSNANTLSGAKVRFVEHQDCAAEYPALAELIEKLHALPYEINRKRPEKAKLCAQFTHCIAVQQLSSGCHQPLRLDCGKGDRDNGFKLTCVYLFNAVETRIAVTLKLRTSLGEGVPVRQVDIVPDRLVLFRSQSVFNEITVVPEGADLFYLTFWIHGQEM</sequence>
<reference evidence="4" key="1">
    <citation type="submission" date="2021-02" db="EMBL/GenBank/DDBJ databases">
        <authorList>
            <person name="Palmer J.M."/>
        </authorList>
    </citation>
    <scope>NUCLEOTIDE SEQUENCE</scope>
    <source>
        <strain evidence="4">SCRP23</strain>
    </source>
</reference>
<keyword evidence="5" id="KW-1185">Reference proteome</keyword>
<dbReference type="SMART" id="SM00028">
    <property type="entry name" value="TPR"/>
    <property type="match status" value="3"/>
</dbReference>
<dbReference type="EMBL" id="JAGDFL010000015">
    <property type="protein sequence ID" value="KAG7401270.1"/>
    <property type="molecule type" value="Genomic_DNA"/>
</dbReference>
<organism evidence="4 5">
    <name type="scientific">Phytophthora boehmeriae</name>
    <dbReference type="NCBI Taxonomy" id="109152"/>
    <lineage>
        <taxon>Eukaryota</taxon>
        <taxon>Sar</taxon>
        <taxon>Stramenopiles</taxon>
        <taxon>Oomycota</taxon>
        <taxon>Peronosporomycetes</taxon>
        <taxon>Peronosporales</taxon>
        <taxon>Peronosporaceae</taxon>
        <taxon>Phytophthora</taxon>
    </lineage>
</organism>
<accession>A0A8T1XD03</accession>
<keyword evidence="1" id="KW-0677">Repeat</keyword>
<protein>
    <submittedName>
        <fullName evidence="4">Uncharacterized protein</fullName>
    </submittedName>
</protein>
<dbReference type="OrthoDB" id="2423701at2759"/>